<dbReference type="InterPro" id="IPR000594">
    <property type="entry name" value="ThiF_NAD_FAD-bd"/>
</dbReference>
<dbReference type="InterPro" id="IPR035985">
    <property type="entry name" value="Ubiquitin-activating_enz"/>
</dbReference>
<dbReference type="SUPFAM" id="SSF69572">
    <property type="entry name" value="Activating enzymes of the ubiquitin-like proteins"/>
    <property type="match status" value="1"/>
</dbReference>
<accession>A0A023DKU3</accession>
<evidence type="ECO:0000313" key="2">
    <source>
        <dbReference type="EMBL" id="GAJ41661.1"/>
    </source>
</evidence>
<dbReference type="EMBL" id="BAWO01000084">
    <property type="protein sequence ID" value="GAJ41661.1"/>
    <property type="molecule type" value="Genomic_DNA"/>
</dbReference>
<protein>
    <recommendedName>
        <fullName evidence="1">THIF-type NAD/FAD binding fold domain-containing protein</fullName>
    </recommendedName>
</protein>
<dbReference type="OrthoDB" id="2974374at2"/>
<comment type="caution">
    <text evidence="2">The sequence shown here is derived from an EMBL/GenBank/DDBJ whole genome shotgun (WGS) entry which is preliminary data.</text>
</comment>
<evidence type="ECO:0000313" key="3">
    <source>
        <dbReference type="Proteomes" id="UP000023561"/>
    </source>
</evidence>
<dbReference type="AlphaFoldDB" id="A0A023DKU3"/>
<dbReference type="GO" id="GO:0008641">
    <property type="term" value="F:ubiquitin-like modifier activating enzyme activity"/>
    <property type="evidence" value="ECO:0007669"/>
    <property type="project" value="InterPro"/>
</dbReference>
<dbReference type="Pfam" id="PF00899">
    <property type="entry name" value="ThiF"/>
    <property type="match status" value="1"/>
</dbReference>
<name>A0A023DKU3_9BACL</name>
<evidence type="ECO:0000259" key="1">
    <source>
        <dbReference type="Pfam" id="PF00899"/>
    </source>
</evidence>
<keyword evidence="3" id="KW-1185">Reference proteome</keyword>
<organism evidence="2 3">
    <name type="scientific">Parageobacillus caldoxylosilyticus NBRC 107762</name>
    <dbReference type="NCBI Taxonomy" id="1220594"/>
    <lineage>
        <taxon>Bacteria</taxon>
        <taxon>Bacillati</taxon>
        <taxon>Bacillota</taxon>
        <taxon>Bacilli</taxon>
        <taxon>Bacillales</taxon>
        <taxon>Anoxybacillaceae</taxon>
        <taxon>Saccharococcus</taxon>
    </lineage>
</organism>
<reference evidence="2 3" key="1">
    <citation type="submission" date="2014-04" db="EMBL/GenBank/DDBJ databases">
        <title>Whole genome shotgun sequence of Geobacillus caldoxylosilyticus NBRC 107762.</title>
        <authorList>
            <person name="Hosoyama A."/>
            <person name="Hosoyama Y."/>
            <person name="Katano-Makiyama Y."/>
            <person name="Tsuchikane K."/>
            <person name="Ohji S."/>
            <person name="Ichikawa N."/>
            <person name="Yamazoe A."/>
            <person name="Fujita N."/>
        </authorList>
    </citation>
    <scope>NUCLEOTIDE SEQUENCE [LARGE SCALE GENOMIC DNA]</scope>
    <source>
        <strain evidence="2 3">NBRC 107762</strain>
    </source>
</reference>
<dbReference type="Gene3D" id="3.40.50.720">
    <property type="entry name" value="NAD(P)-binding Rossmann-like Domain"/>
    <property type="match status" value="1"/>
</dbReference>
<proteinExistence type="predicted"/>
<dbReference type="Proteomes" id="UP000023561">
    <property type="component" value="Unassembled WGS sequence"/>
</dbReference>
<dbReference type="RefSeq" id="WP_042412080.1">
    <property type="nucleotide sequence ID" value="NZ_BAWO01000084.1"/>
</dbReference>
<sequence>MDNNINGVKAELEKLGFSFVDETTAYGRVPERGDINGYYIHVTIELNNFPLSQPSITLVKINGKDDLYRRIPINWRHLDEIININPKLSVFKICCLHNWSAKREYNGKYIYERIYDWLNSNVTSQWNPEEDLPSFRVLPQYTNSRLYLSDYFIAKLRENKPKILYQCNVYHEPYKFKSGAKASLQKQGEKYELTDIDFEKNFYHYIPDMPQEQKFEIIKKLRLGDKCAKSHFFVLRLPRHSRFKTFYQLLTIIRDNINIKNLSQEMKNIPFIVMYTGDKGKDEVVSFITNRGYVDGKSDYLVQPLAIESFSNRPIGVDLTVGLLGVGSLGSEVASLLVKKDTRKILLSDFDFLRADNIGRHVLGARYLGNKKSIALANELKINFFKFNALTAVTDEEAAEKADILVVTVGNNQSFDQLAFNKLWHYKKPVIWAWTSPNNILQEIVITTPSSGCLNCYYEKIKTDPVLKQIQQNAKDEIKKYPSEEVDVCGNPHTISQMERMVFLATQIVSILSYYSKHGKFKFDYVNYYWGMDDIIPTPHFGYLEAHPSCFCQGG</sequence>
<feature type="domain" description="THIF-type NAD/FAD binding fold" evidence="1">
    <location>
        <begin position="320"/>
        <end position="465"/>
    </location>
</feature>
<gene>
    <name evidence="2" type="ORF">GCA01S_084_00040</name>
</gene>